<evidence type="ECO:0000256" key="1">
    <source>
        <dbReference type="SAM" id="MobiDB-lite"/>
    </source>
</evidence>
<gene>
    <name evidence="3" type="ORF">SAMN05421751_104119</name>
</gene>
<protein>
    <recommendedName>
        <fullName evidence="2">TfuA-like core domain-containing protein</fullName>
    </recommendedName>
</protein>
<dbReference type="EMBL" id="FNVD01000004">
    <property type="protein sequence ID" value="SEF75481.1"/>
    <property type="molecule type" value="Genomic_DNA"/>
</dbReference>
<dbReference type="InterPro" id="IPR012924">
    <property type="entry name" value="TfuA_core"/>
</dbReference>
<sequence>MTGKALQTVVFVGPSCPVEPIRAILPQALIVPPARRGDLYRYRILGFSVFVVLDGVFANTLAISPREVVDVIEDGAAIFGAASMGALRAADCAPAGAIGHGAIYRLFRCRAISSEDEVAVSFLPDRPWPALSEPLVGIRLGARRAVRCDVLGQAEAQALVIAAEGMAFPDRTWAGIARAAGVELSTGQLAFLKRQVAKKSDALGCCRLVARRLRWGTVCAAPRKDARAGLGQLGRTRERGAEPYPCGDIKALWPDFLKWLWITGRFDLLVGSEDRPAAASLRCPESLTFELGALALRFAAFRMAVARARRAHLRPTPADLRRAERELARAHGAGNWSDLMKRYGAWPDIGACLIRHRTARALSFACAREEADGTSDRETLPYPGIAARPSRAAAE</sequence>
<keyword evidence="4" id="KW-1185">Reference proteome</keyword>
<feature type="region of interest" description="Disordered" evidence="1">
    <location>
        <begin position="374"/>
        <end position="395"/>
    </location>
</feature>
<evidence type="ECO:0000313" key="4">
    <source>
        <dbReference type="Proteomes" id="UP000236742"/>
    </source>
</evidence>
<dbReference type="Pfam" id="PF07812">
    <property type="entry name" value="TfuA"/>
    <property type="match status" value="1"/>
</dbReference>
<evidence type="ECO:0000313" key="3">
    <source>
        <dbReference type="EMBL" id="SEF75481.1"/>
    </source>
</evidence>
<dbReference type="OrthoDB" id="118811at2"/>
<dbReference type="AlphaFoldDB" id="A0A1H5UM57"/>
<accession>A0A1H5UM57</accession>
<reference evidence="3 4" key="1">
    <citation type="submission" date="2016-10" db="EMBL/GenBank/DDBJ databases">
        <authorList>
            <person name="de Groot N.N."/>
        </authorList>
    </citation>
    <scope>NUCLEOTIDE SEQUENCE [LARGE SCALE GENOMIC DNA]</scope>
    <source>
        <strain evidence="3 4">DSM 23413</strain>
    </source>
</reference>
<evidence type="ECO:0000259" key="2">
    <source>
        <dbReference type="Pfam" id="PF07812"/>
    </source>
</evidence>
<name>A0A1H5UM57_9RHOB</name>
<dbReference type="RefSeq" id="WP_104007344.1">
    <property type="nucleotide sequence ID" value="NZ_FNVD01000004.1"/>
</dbReference>
<organism evidence="3 4">
    <name type="scientific">Jhaorihella thermophila</name>
    <dbReference type="NCBI Taxonomy" id="488547"/>
    <lineage>
        <taxon>Bacteria</taxon>
        <taxon>Pseudomonadati</taxon>
        <taxon>Pseudomonadota</taxon>
        <taxon>Alphaproteobacteria</taxon>
        <taxon>Rhodobacterales</taxon>
        <taxon>Paracoccaceae</taxon>
        <taxon>Jhaorihella</taxon>
    </lineage>
</organism>
<feature type="domain" description="TfuA-like core" evidence="2">
    <location>
        <begin position="54"/>
        <end position="172"/>
    </location>
</feature>
<proteinExistence type="predicted"/>
<dbReference type="Proteomes" id="UP000236742">
    <property type="component" value="Unassembled WGS sequence"/>
</dbReference>